<evidence type="ECO:0000256" key="5">
    <source>
        <dbReference type="ARBA" id="ARBA00023002"/>
    </source>
</evidence>
<dbReference type="GO" id="GO:0016491">
    <property type="term" value="F:oxidoreductase activity"/>
    <property type="evidence" value="ECO:0007669"/>
    <property type="project" value="UniProtKB-KW"/>
</dbReference>
<keyword evidence="5" id="KW-0560">Oxidoreductase</keyword>
<proteinExistence type="inferred from homology"/>
<protein>
    <recommendedName>
        <fullName evidence="8">GMC oxidoreductase domain protein</fullName>
    </recommendedName>
</protein>
<dbReference type="PANTHER" id="PTHR47470">
    <property type="entry name" value="CHOLESTEROL OXIDASE"/>
    <property type="match status" value="1"/>
</dbReference>
<evidence type="ECO:0000313" key="6">
    <source>
        <dbReference type="EMBL" id="EMF45039.1"/>
    </source>
</evidence>
<dbReference type="SUPFAM" id="SSF51905">
    <property type="entry name" value="FAD/NAD(P)-binding domain"/>
    <property type="match status" value="1"/>
</dbReference>
<dbReference type="AlphaFoldDB" id="M3CTT4"/>
<reference evidence="6 7" key="1">
    <citation type="submission" date="2013-01" db="EMBL/GenBank/DDBJ databases">
        <authorList>
            <person name="Harkins D.M."/>
            <person name="Durkin A.S."/>
            <person name="Brinkac L.M."/>
            <person name="Haft D.H."/>
            <person name="Selengut J.D."/>
            <person name="Sanka R."/>
            <person name="DePew J."/>
            <person name="Purushe J."/>
            <person name="Hartskeerl R.A."/>
            <person name="Ahmed A."/>
            <person name="van der Linden H."/>
            <person name="Goris M.G.A."/>
            <person name="Vinetz J.M."/>
            <person name="Sutton G.G."/>
            <person name="Nierman W.C."/>
            <person name="Fouts D.E."/>
        </authorList>
    </citation>
    <scope>NUCLEOTIDE SEQUENCE [LARGE SCALE GENOMIC DNA]</scope>
    <source>
        <strain evidence="6 7">TE 1992</strain>
    </source>
</reference>
<dbReference type="InterPro" id="IPR052542">
    <property type="entry name" value="Cholesterol_Oxidase"/>
</dbReference>
<comment type="cofactor">
    <cofactor evidence="1">
        <name>FAD</name>
        <dbReference type="ChEBI" id="CHEBI:57692"/>
    </cofactor>
</comment>
<comment type="caution">
    <text evidence="6">The sequence shown here is derived from an EMBL/GenBank/DDBJ whole genome shotgun (WGS) entry which is preliminary data.</text>
</comment>
<organism evidence="6 7">
    <name type="scientific">Leptospira interrogans serovar Lora str. TE 1992</name>
    <dbReference type="NCBI Taxonomy" id="1193028"/>
    <lineage>
        <taxon>Bacteria</taxon>
        <taxon>Pseudomonadati</taxon>
        <taxon>Spirochaetota</taxon>
        <taxon>Spirochaetia</taxon>
        <taxon>Leptospirales</taxon>
        <taxon>Leptospiraceae</taxon>
        <taxon>Leptospira</taxon>
    </lineage>
</organism>
<name>M3CTT4_LEPIR</name>
<dbReference type="InterPro" id="IPR036188">
    <property type="entry name" value="FAD/NAD-bd_sf"/>
</dbReference>
<gene>
    <name evidence="6" type="ORF">LEP1GSC067_1895</name>
</gene>
<evidence type="ECO:0000256" key="4">
    <source>
        <dbReference type="ARBA" id="ARBA00022827"/>
    </source>
</evidence>
<dbReference type="EMBL" id="AKWW02000002">
    <property type="protein sequence ID" value="EMF45039.1"/>
    <property type="molecule type" value="Genomic_DNA"/>
</dbReference>
<dbReference type="PANTHER" id="PTHR47470:SF1">
    <property type="entry name" value="FAD-DEPENDENT OXIDOREDUCTASE 2 FAD BINDING DOMAIN-CONTAINING PROTEIN"/>
    <property type="match status" value="1"/>
</dbReference>
<evidence type="ECO:0008006" key="8">
    <source>
        <dbReference type="Google" id="ProtNLM"/>
    </source>
</evidence>
<dbReference type="Gene3D" id="3.50.50.60">
    <property type="entry name" value="FAD/NAD(P)-binding domain"/>
    <property type="match status" value="1"/>
</dbReference>
<sequence>MKKYEAVVIGTGFGGAVNGCRLSKKWPGKVLILERGKRYPKGSFPRSPHDMSKNFWNVPEENSSKVRPKKLSKLNQTGLFDIRNYKNMDVVISAGLGGGSLIYANVFLEPPDHIFDERWPANIKRKV</sequence>
<comment type="similarity">
    <text evidence="2">Belongs to the GMC oxidoreductase family.</text>
</comment>
<dbReference type="Proteomes" id="UP000011754">
    <property type="component" value="Unassembled WGS sequence"/>
</dbReference>
<keyword evidence="3" id="KW-0285">Flavoprotein</keyword>
<evidence type="ECO:0000256" key="2">
    <source>
        <dbReference type="ARBA" id="ARBA00010790"/>
    </source>
</evidence>
<accession>M3CTT4</accession>
<keyword evidence="4" id="KW-0274">FAD</keyword>
<evidence type="ECO:0000256" key="3">
    <source>
        <dbReference type="ARBA" id="ARBA00022630"/>
    </source>
</evidence>
<evidence type="ECO:0000313" key="7">
    <source>
        <dbReference type="Proteomes" id="UP000011754"/>
    </source>
</evidence>
<evidence type="ECO:0000256" key="1">
    <source>
        <dbReference type="ARBA" id="ARBA00001974"/>
    </source>
</evidence>